<evidence type="ECO:0000256" key="2">
    <source>
        <dbReference type="ARBA" id="ARBA00022448"/>
    </source>
</evidence>
<evidence type="ECO:0000256" key="8">
    <source>
        <dbReference type="ARBA" id="ARBA00022958"/>
    </source>
</evidence>
<dbReference type="PANTHER" id="PTHR10217">
    <property type="entry name" value="VOLTAGE AND LIGAND GATED POTASSIUM CHANNEL"/>
    <property type="match status" value="1"/>
</dbReference>
<dbReference type="InterPro" id="IPR050818">
    <property type="entry name" value="KCNH_animal-type"/>
</dbReference>
<keyword evidence="4" id="KW-0597">Phosphoprotein</keyword>
<comment type="caution">
    <text evidence="16">The sequence shown here is derived from an EMBL/GenBank/DDBJ whole genome shotgun (WGS) entry which is preliminary data.</text>
</comment>
<dbReference type="Pfam" id="PF00520">
    <property type="entry name" value="Ion_trans"/>
    <property type="match status" value="1"/>
</dbReference>
<dbReference type="EMBL" id="LUCM01003323">
    <property type="protein sequence ID" value="KAA0195960.1"/>
    <property type="molecule type" value="Genomic_DNA"/>
</dbReference>
<dbReference type="PRINTS" id="PR01463">
    <property type="entry name" value="EAGCHANLFMLY"/>
</dbReference>
<evidence type="ECO:0000313" key="16">
    <source>
        <dbReference type="EMBL" id="KAA0195960.1"/>
    </source>
</evidence>
<dbReference type="GO" id="GO:0042391">
    <property type="term" value="P:regulation of membrane potential"/>
    <property type="evidence" value="ECO:0007669"/>
    <property type="project" value="TreeGrafter"/>
</dbReference>
<evidence type="ECO:0000313" key="17">
    <source>
        <dbReference type="Proteomes" id="UP000728185"/>
    </source>
</evidence>
<dbReference type="GO" id="GO:0008076">
    <property type="term" value="C:voltage-gated potassium channel complex"/>
    <property type="evidence" value="ECO:0007669"/>
    <property type="project" value="TreeGrafter"/>
</dbReference>
<feature type="region of interest" description="Disordered" evidence="13">
    <location>
        <begin position="793"/>
        <end position="834"/>
    </location>
</feature>
<dbReference type="Proteomes" id="UP000728185">
    <property type="component" value="Unassembled WGS sequence"/>
</dbReference>
<feature type="compositionally biased region" description="Polar residues" evidence="13">
    <location>
        <begin position="896"/>
        <end position="907"/>
    </location>
</feature>
<sequence length="1095" mass="122670">MVPFNAAFKSKTMDDVSFLVVDSIVDVIFFIDIVLNFHTTFVGPNGEVISDATVIRINYLKGWFIVDLLSCLPYDVFNAFQPEATQSTISSLFGALKVVRLLRIGRVTRKLDQYLEYMAASLLLMISGFVLLAHWLACVWYSVGQADLKNGIRYGWIPRLMNDVQENRELTVNWTTGIVPLPRTMTYVTSLYFTLSLITSIGFGNVSATTFGEKLVSVVFMLIGAFGYATIFGNVTTIFQGMYATRSRYHDMMGSVKDFIKTHSVPKDLAERVIDYVTSTWAITKGIDTAKARFHAYFAEQFSLMSFPQPIKNHTTYRLFQSRVLNYCPKDMKADLCIHLNRMVFNEHPAFRLASDGCLRALAVNFNTIHTAPGDLIFHQGESIDQLCFVVSGSLEVIQDDEIVAFLGRGDVFGEPFWKEPNRMSHSAATVRALTYCDLHCIKKDNLLQVLNFYSAFANSFARNLVLTYDLKTRLIFRKLADMKREYELAEHRKNENPLSALRADHPVRRMIHRFRMIGSHAQSSTVNPTGTGTGANGNANGSAASSAIDLQYSPINHIKSLSLADTRDLVYMSDQVADPTDRQTESRGTENDSVISTKLDGITSKWGKRIGLQRSSVAIDVTEQESHDDKVSDEASKADVGPRISRWAGLKKPATINKPIKKKQDGFVLPSQNVIYEAVVQKNKKPDSFTITEDRFQRLESANSTILNRLVLMQAELTKELGDLTDRMNQMDEKIVELLTVAKQSKNREIHSLYQVRERNDSVSDDFFSADTLSSWARDDCSPRHVTCRSEKNVRNHSTSNRVYPIQSDQSSSHSSSARTRNARELANGERATHANSLGRVHIGNLFANTEKYRSTKPMTIGLLNFQRLPPRVSPLVVGGQSVEPYCDQSSFEITNPMESRSTATESVSSPRSSRGSIGVCDSRKISFVNPSFPRLITHQECNSNPDQGGTGSIVPRTDYTDVGFRSIYNTPYPYNVQNNTRIPKRLTASQLSCPSSDNFETQTRPILTPTFYHQDHPLSDRPISLRPISPSVDLPGPKNQGIELPRLEELCSQTRSKTSVRMAPRATSDSSISSSDQSGNTKQNSTKQTFLLL</sequence>
<feature type="compositionally biased region" description="Low complexity" evidence="13">
    <location>
        <begin position="808"/>
        <end position="818"/>
    </location>
</feature>
<evidence type="ECO:0000256" key="12">
    <source>
        <dbReference type="ARBA" id="ARBA00023303"/>
    </source>
</evidence>
<protein>
    <submittedName>
        <fullName evidence="16">Potassium voltage-gated channel protein eag</fullName>
    </submittedName>
</protein>
<evidence type="ECO:0000256" key="10">
    <source>
        <dbReference type="ARBA" id="ARBA00023065"/>
    </source>
</evidence>
<keyword evidence="12" id="KW-0407">Ion channel</keyword>
<feature type="region of interest" description="Disordered" evidence="13">
    <location>
        <begin position="896"/>
        <end position="919"/>
    </location>
</feature>
<dbReference type="CDD" id="cd00038">
    <property type="entry name" value="CAP_ED"/>
    <property type="match status" value="1"/>
</dbReference>
<dbReference type="PANTHER" id="PTHR10217:SF435">
    <property type="entry name" value="POTASSIUM VOLTAGE-GATED CHANNEL PROTEIN EAG"/>
    <property type="match status" value="1"/>
</dbReference>
<dbReference type="PRINTS" id="PR01464">
    <property type="entry name" value="EAGCHANNEL"/>
</dbReference>
<dbReference type="FunFam" id="1.10.1200.260:FF:000003">
    <property type="entry name" value="Potassium voltage-gated channel subfamily H member 1"/>
    <property type="match status" value="1"/>
</dbReference>
<dbReference type="Pfam" id="PF00027">
    <property type="entry name" value="cNMP_binding"/>
    <property type="match status" value="1"/>
</dbReference>
<evidence type="ECO:0000256" key="4">
    <source>
        <dbReference type="ARBA" id="ARBA00022553"/>
    </source>
</evidence>
<comment type="subcellular location">
    <subcellularLocation>
        <location evidence="1">Membrane</location>
        <topology evidence="1">Multi-pass membrane protein</topology>
    </subcellularLocation>
</comment>
<evidence type="ECO:0000256" key="7">
    <source>
        <dbReference type="ARBA" id="ARBA00022882"/>
    </source>
</evidence>
<dbReference type="SUPFAM" id="SSF81324">
    <property type="entry name" value="Voltage-gated potassium channels"/>
    <property type="match status" value="1"/>
</dbReference>
<evidence type="ECO:0000256" key="13">
    <source>
        <dbReference type="SAM" id="MobiDB-lite"/>
    </source>
</evidence>
<dbReference type="SUPFAM" id="SSF51206">
    <property type="entry name" value="cAMP-binding domain-like"/>
    <property type="match status" value="1"/>
</dbReference>
<dbReference type="PROSITE" id="PS50042">
    <property type="entry name" value="CNMP_BINDING_3"/>
    <property type="match status" value="1"/>
</dbReference>
<evidence type="ECO:0000256" key="14">
    <source>
        <dbReference type="SAM" id="Phobius"/>
    </source>
</evidence>
<keyword evidence="2" id="KW-0813">Transport</keyword>
<dbReference type="SMART" id="SM00100">
    <property type="entry name" value="cNMP"/>
    <property type="match status" value="1"/>
</dbReference>
<dbReference type="GO" id="GO:0005249">
    <property type="term" value="F:voltage-gated potassium channel activity"/>
    <property type="evidence" value="ECO:0007669"/>
    <property type="project" value="InterPro"/>
</dbReference>
<gene>
    <name evidence="16" type="ORF">FBUS_00920</name>
</gene>
<keyword evidence="6" id="KW-0631">Potassium channel</keyword>
<keyword evidence="3" id="KW-0633">Potassium transport</keyword>
<feature type="compositionally biased region" description="Low complexity" evidence="13">
    <location>
        <begin position="908"/>
        <end position="919"/>
    </location>
</feature>
<feature type="region of interest" description="Disordered" evidence="13">
    <location>
        <begin position="1016"/>
        <end position="1095"/>
    </location>
</feature>
<dbReference type="InterPro" id="IPR003938">
    <property type="entry name" value="K_chnl_volt-dep_EAG/ELK/ERG"/>
</dbReference>
<evidence type="ECO:0000256" key="11">
    <source>
        <dbReference type="ARBA" id="ARBA00023136"/>
    </source>
</evidence>
<dbReference type="InterPro" id="IPR005821">
    <property type="entry name" value="Ion_trans_dom"/>
</dbReference>
<keyword evidence="17" id="KW-1185">Reference proteome</keyword>
<evidence type="ECO:0000256" key="6">
    <source>
        <dbReference type="ARBA" id="ARBA00022826"/>
    </source>
</evidence>
<feature type="transmembrane region" description="Helical" evidence="14">
    <location>
        <begin position="184"/>
        <end position="203"/>
    </location>
</feature>
<feature type="domain" description="Cyclic nucleotide-binding" evidence="15">
    <location>
        <begin position="350"/>
        <end position="451"/>
    </location>
</feature>
<dbReference type="FunFam" id="2.60.120.10:FF:000009">
    <property type="entry name" value="Potassium voltage-gated channel subfamily H member 1"/>
    <property type="match status" value="1"/>
</dbReference>
<dbReference type="InterPro" id="IPR003949">
    <property type="entry name" value="K_chnl_volt-dep_EAG"/>
</dbReference>
<organism evidence="16 17">
    <name type="scientific">Fasciolopsis buskii</name>
    <dbReference type="NCBI Taxonomy" id="27845"/>
    <lineage>
        <taxon>Eukaryota</taxon>
        <taxon>Metazoa</taxon>
        <taxon>Spiralia</taxon>
        <taxon>Lophotrochozoa</taxon>
        <taxon>Platyhelminthes</taxon>
        <taxon>Trematoda</taxon>
        <taxon>Digenea</taxon>
        <taxon>Plagiorchiida</taxon>
        <taxon>Echinostomata</taxon>
        <taxon>Echinostomatoidea</taxon>
        <taxon>Fasciolidae</taxon>
        <taxon>Fasciolopsis</taxon>
    </lineage>
</organism>
<keyword evidence="10" id="KW-0406">Ion transport</keyword>
<keyword evidence="11 14" id="KW-0472">Membrane</keyword>
<keyword evidence="8" id="KW-0630">Potassium</keyword>
<evidence type="ECO:0000256" key="9">
    <source>
        <dbReference type="ARBA" id="ARBA00022989"/>
    </source>
</evidence>
<dbReference type="Gene3D" id="1.10.287.70">
    <property type="match status" value="1"/>
</dbReference>
<evidence type="ECO:0000256" key="1">
    <source>
        <dbReference type="ARBA" id="ARBA00004141"/>
    </source>
</evidence>
<evidence type="ECO:0000256" key="3">
    <source>
        <dbReference type="ARBA" id="ARBA00022538"/>
    </source>
</evidence>
<keyword evidence="7" id="KW-0851">Voltage-gated channel</keyword>
<dbReference type="InterPro" id="IPR014710">
    <property type="entry name" value="RmlC-like_jellyroll"/>
</dbReference>
<dbReference type="InterPro" id="IPR000595">
    <property type="entry name" value="cNMP-bd_dom"/>
</dbReference>
<feature type="compositionally biased region" description="Basic and acidic residues" evidence="13">
    <location>
        <begin position="823"/>
        <end position="834"/>
    </location>
</feature>
<accession>A0A8E0RX08</accession>
<dbReference type="OrthoDB" id="447251at2759"/>
<feature type="transmembrane region" description="Helical" evidence="14">
    <location>
        <begin position="215"/>
        <end position="239"/>
    </location>
</feature>
<feature type="compositionally biased region" description="Low complexity" evidence="13">
    <location>
        <begin position="1070"/>
        <end position="1080"/>
    </location>
</feature>
<feature type="transmembrane region" description="Helical" evidence="14">
    <location>
        <begin position="119"/>
        <end position="143"/>
    </location>
</feature>
<proteinExistence type="predicted"/>
<keyword evidence="9 14" id="KW-1133">Transmembrane helix</keyword>
<dbReference type="Gene3D" id="1.10.1200.260">
    <property type="match status" value="1"/>
</dbReference>
<dbReference type="AlphaFoldDB" id="A0A8E0RX08"/>
<dbReference type="InterPro" id="IPR018490">
    <property type="entry name" value="cNMP-bd_dom_sf"/>
</dbReference>
<reference evidence="16" key="1">
    <citation type="submission" date="2019-05" db="EMBL/GenBank/DDBJ databases">
        <title>Annotation for the trematode Fasciolopsis buski.</title>
        <authorList>
            <person name="Choi Y.-J."/>
        </authorList>
    </citation>
    <scope>NUCLEOTIDE SEQUENCE</scope>
    <source>
        <strain evidence="16">HT</strain>
        <tissue evidence="16">Whole worm</tissue>
    </source>
</reference>
<dbReference type="Gene3D" id="2.60.120.10">
    <property type="entry name" value="Jelly Rolls"/>
    <property type="match status" value="1"/>
</dbReference>
<evidence type="ECO:0000259" key="15">
    <source>
        <dbReference type="PROSITE" id="PS50042"/>
    </source>
</evidence>
<evidence type="ECO:0000256" key="5">
    <source>
        <dbReference type="ARBA" id="ARBA00022692"/>
    </source>
</evidence>
<feature type="compositionally biased region" description="Polar residues" evidence="13">
    <location>
        <begin position="1081"/>
        <end position="1095"/>
    </location>
</feature>
<keyword evidence="5 14" id="KW-0812">Transmembrane</keyword>
<name>A0A8E0RX08_9TREM</name>